<feature type="signal peptide" evidence="1">
    <location>
        <begin position="1"/>
        <end position="18"/>
    </location>
</feature>
<keyword evidence="3" id="KW-1185">Reference proteome</keyword>
<evidence type="ECO:0000256" key="1">
    <source>
        <dbReference type="SAM" id="SignalP"/>
    </source>
</evidence>
<sequence length="274" mass="31128">MQLISFAVFSFLAATACAQIPQSSSVRKGSRSLSNSVKNKVAKVKEDCSKLKSAYDRITRNHEDQERSIEQTSLILKASVVEPLTMINAGLKAIMKKPTTTDAEKKKRADLEARKKKLETKHKTGSRSLSRQRLALEASKKTDEAFKQRAENKMIEEGILLDNQDILKHHNSQNPEKSQWEIKGRAHYNVDTLFIQSRVVCGMIKDIFKIEQSAMNSLYQISALISIADPSEKHEVQKSYDDVQSILNLLEVRKTQQEKSCAHVKKLLSQMWRV</sequence>
<accession>A0ABQ8FP77</accession>
<dbReference type="EMBL" id="JAFCIX010000041">
    <property type="protein sequence ID" value="KAH6600284.1"/>
    <property type="molecule type" value="Genomic_DNA"/>
</dbReference>
<reference evidence="2 3" key="1">
    <citation type="submission" date="2021-02" db="EMBL/GenBank/DDBJ databases">
        <title>Variation within the Batrachochytrium salamandrivorans European outbreak.</title>
        <authorList>
            <person name="Kelly M."/>
            <person name="Pasmans F."/>
            <person name="Shea T.P."/>
            <person name="Munoz J.F."/>
            <person name="Carranza S."/>
            <person name="Cuomo C.A."/>
            <person name="Martel A."/>
        </authorList>
    </citation>
    <scope>NUCLEOTIDE SEQUENCE [LARGE SCALE GENOMIC DNA]</scope>
    <source>
        <strain evidence="2 3">AMFP18/2</strain>
    </source>
</reference>
<gene>
    <name evidence="2" type="ORF">BASA50_002407</name>
</gene>
<evidence type="ECO:0000313" key="2">
    <source>
        <dbReference type="EMBL" id="KAH6600284.1"/>
    </source>
</evidence>
<organism evidence="2 3">
    <name type="scientific">Batrachochytrium salamandrivorans</name>
    <dbReference type="NCBI Taxonomy" id="1357716"/>
    <lineage>
        <taxon>Eukaryota</taxon>
        <taxon>Fungi</taxon>
        <taxon>Fungi incertae sedis</taxon>
        <taxon>Chytridiomycota</taxon>
        <taxon>Chytridiomycota incertae sedis</taxon>
        <taxon>Chytridiomycetes</taxon>
        <taxon>Rhizophydiales</taxon>
        <taxon>Rhizophydiales incertae sedis</taxon>
        <taxon>Batrachochytrium</taxon>
    </lineage>
</organism>
<protein>
    <submittedName>
        <fullName evidence="2">Uncharacterized protein</fullName>
    </submittedName>
</protein>
<dbReference type="Proteomes" id="UP001648503">
    <property type="component" value="Unassembled WGS sequence"/>
</dbReference>
<comment type="caution">
    <text evidence="2">The sequence shown here is derived from an EMBL/GenBank/DDBJ whole genome shotgun (WGS) entry which is preliminary data.</text>
</comment>
<feature type="chain" id="PRO_5046852994" evidence="1">
    <location>
        <begin position="19"/>
        <end position="274"/>
    </location>
</feature>
<evidence type="ECO:0000313" key="3">
    <source>
        <dbReference type="Proteomes" id="UP001648503"/>
    </source>
</evidence>
<proteinExistence type="predicted"/>
<name>A0ABQ8FP77_9FUNG</name>
<keyword evidence="1" id="KW-0732">Signal</keyword>